<dbReference type="Proteomes" id="UP000192288">
    <property type="component" value="Unassembled WGS sequence"/>
</dbReference>
<comment type="caution">
    <text evidence="1">The sequence shown here is derived from an EMBL/GenBank/DDBJ whole genome shotgun (WGS) entry which is preliminary data.</text>
</comment>
<reference evidence="1 2" key="1">
    <citation type="journal article" date="2017" name="Front. Microbiol.">
        <title>Genomic Characterization of Dairy Associated Leuconostoc Species and Diversity of Leuconostocs in Undefined Mixed Mesophilic Starter Cultures.</title>
        <authorList>
            <person name="Frantzen C.A."/>
            <person name="Kot W."/>
            <person name="Pedersen T.B."/>
            <person name="Ardo Y.M."/>
            <person name="Broadbent J.R."/>
            <person name="Neve H."/>
            <person name="Hansen L.H."/>
            <person name="Dal Bello F."/>
            <person name="Ostlie H.M."/>
            <person name="Kleppen H.P."/>
            <person name="Vogensen F.K."/>
            <person name="Holo H."/>
        </authorList>
    </citation>
    <scope>NUCLEOTIDE SEQUENCE [LARGE SCALE GENOMIC DNA]</scope>
    <source>
        <strain evidence="1 2">LMGCF08</strain>
    </source>
</reference>
<evidence type="ECO:0000313" key="1">
    <source>
        <dbReference type="EMBL" id="ORI98173.1"/>
    </source>
</evidence>
<dbReference type="RefSeq" id="WP_080519331.1">
    <property type="nucleotide sequence ID" value="NZ_MPLS01000007.1"/>
</dbReference>
<organism evidence="1 2">
    <name type="scientific">Leuconostoc pseudomesenteroides</name>
    <dbReference type="NCBI Taxonomy" id="33968"/>
    <lineage>
        <taxon>Bacteria</taxon>
        <taxon>Bacillati</taxon>
        <taxon>Bacillota</taxon>
        <taxon>Bacilli</taxon>
        <taxon>Lactobacillales</taxon>
        <taxon>Lactobacillaceae</taxon>
        <taxon>Leuconostoc</taxon>
    </lineage>
</organism>
<accession>A0A1X0VEN9</accession>
<protein>
    <submittedName>
        <fullName evidence="1">DUF4432 domain-containing protein</fullName>
    </submittedName>
</protein>
<proteinExistence type="predicted"/>
<sequence length="339" mass="38737">MSTKIYLDKEKFTEQQKVLLENNNFTVTLFKYPSDVAAVKLQNSHGYLIVLPFEGLMIWDAVFDGTNLKMKTPFTQPKKGVQISDSYGAFQFHSGLLANGNPGPEDSHYPHGEFPVCDMDASQLVISDEMITIQSQKEYIKGFGDHYFAEPTVTMFKNQTWFDINMTVTNLSEVDDMPLQYLVHLNYKFCQDAILKQNIPDSFFNLRLSVPDHIKPTKDWSEFTNHLVTNKKLVNDLSDPKHFNPEIVYFGDKLNKAVENAEFSMKMDAGHQVKVLFNTQEFPNVTRWILCNPDMQVAAFALPATCRTEGRLAAQKAGTLIWLKPQETRKFHVKTGLMS</sequence>
<dbReference type="EMBL" id="MPLS01000007">
    <property type="protein sequence ID" value="ORI98173.1"/>
    <property type="molecule type" value="Genomic_DNA"/>
</dbReference>
<dbReference type="InterPro" id="IPR014718">
    <property type="entry name" value="GH-type_carb-bd"/>
</dbReference>
<dbReference type="Pfam" id="PF14486">
    <property type="entry name" value="DUF4432"/>
    <property type="match status" value="1"/>
</dbReference>
<dbReference type="Gene3D" id="2.70.98.10">
    <property type="match status" value="1"/>
</dbReference>
<evidence type="ECO:0000313" key="2">
    <source>
        <dbReference type="Proteomes" id="UP000192288"/>
    </source>
</evidence>
<dbReference type="GO" id="GO:0030246">
    <property type="term" value="F:carbohydrate binding"/>
    <property type="evidence" value="ECO:0007669"/>
    <property type="project" value="InterPro"/>
</dbReference>
<dbReference type="AlphaFoldDB" id="A0A1X0VEN9"/>
<gene>
    <name evidence="1" type="ORF">BMR96_02940</name>
</gene>
<dbReference type="STRING" id="33968.BMS77_06515"/>
<name>A0A1X0VEN9_LEUPS</name>
<dbReference type="InterPro" id="IPR027839">
    <property type="entry name" value="DUF4432"/>
</dbReference>